<evidence type="ECO:0000256" key="4">
    <source>
        <dbReference type="ARBA" id="ARBA00022723"/>
    </source>
</evidence>
<dbReference type="EMBL" id="GEDC01004021">
    <property type="protein sequence ID" value="JAS33277.1"/>
    <property type="molecule type" value="Transcribed_RNA"/>
</dbReference>
<dbReference type="PANTHER" id="PTHR46065">
    <property type="entry name" value="E3 UBIQUITIN-PROTEIN LIGASE MARCH 2/3 FAMILY MEMBER"/>
    <property type="match status" value="1"/>
</dbReference>
<feature type="transmembrane region" description="Helical" evidence="10">
    <location>
        <begin position="193"/>
        <end position="214"/>
    </location>
</feature>
<feature type="transmembrane region" description="Helical" evidence="10">
    <location>
        <begin position="235"/>
        <end position="257"/>
    </location>
</feature>
<dbReference type="PROSITE" id="PS51292">
    <property type="entry name" value="ZF_RING_CH"/>
    <property type="match status" value="1"/>
</dbReference>
<evidence type="ECO:0000256" key="2">
    <source>
        <dbReference type="ARBA" id="ARBA00022679"/>
    </source>
</evidence>
<feature type="non-terminal residue" evidence="12">
    <location>
        <position position="1"/>
    </location>
</feature>
<dbReference type="GO" id="GO:0016567">
    <property type="term" value="P:protein ubiquitination"/>
    <property type="evidence" value="ECO:0007669"/>
    <property type="project" value="TreeGrafter"/>
</dbReference>
<dbReference type="SMART" id="SM00744">
    <property type="entry name" value="RINGv"/>
    <property type="match status" value="1"/>
</dbReference>
<keyword evidence="5" id="KW-0863">Zinc-finger</keyword>
<keyword evidence="9 10" id="KW-0472">Membrane</keyword>
<reference evidence="12" key="1">
    <citation type="submission" date="2015-12" db="EMBL/GenBank/DDBJ databases">
        <title>De novo transcriptome assembly of four potential Pierce s Disease insect vectors from Arizona vineyards.</title>
        <authorList>
            <person name="Tassone E.E."/>
        </authorList>
    </citation>
    <scope>NUCLEOTIDE SEQUENCE</scope>
</reference>
<dbReference type="PANTHER" id="PTHR46065:SF3">
    <property type="entry name" value="FI20425P1"/>
    <property type="match status" value="1"/>
</dbReference>
<evidence type="ECO:0000259" key="11">
    <source>
        <dbReference type="PROSITE" id="PS51292"/>
    </source>
</evidence>
<evidence type="ECO:0000256" key="5">
    <source>
        <dbReference type="ARBA" id="ARBA00022771"/>
    </source>
</evidence>
<dbReference type="GO" id="GO:0008270">
    <property type="term" value="F:zinc ion binding"/>
    <property type="evidence" value="ECO:0007669"/>
    <property type="project" value="UniProtKB-KW"/>
</dbReference>
<gene>
    <name evidence="12" type="ORF">g.8361</name>
</gene>
<evidence type="ECO:0000256" key="9">
    <source>
        <dbReference type="ARBA" id="ARBA00023136"/>
    </source>
</evidence>
<dbReference type="GO" id="GO:0016020">
    <property type="term" value="C:membrane"/>
    <property type="evidence" value="ECO:0007669"/>
    <property type="project" value="UniProtKB-SubCell"/>
</dbReference>
<evidence type="ECO:0000256" key="10">
    <source>
        <dbReference type="SAM" id="Phobius"/>
    </source>
</evidence>
<keyword evidence="2" id="KW-0808">Transferase</keyword>
<comment type="subcellular location">
    <subcellularLocation>
        <location evidence="1">Membrane</location>
        <topology evidence="1">Multi-pass membrane protein</topology>
    </subcellularLocation>
</comment>
<dbReference type="SUPFAM" id="SSF57850">
    <property type="entry name" value="RING/U-box"/>
    <property type="match status" value="1"/>
</dbReference>
<evidence type="ECO:0000313" key="12">
    <source>
        <dbReference type="EMBL" id="JAS33277.1"/>
    </source>
</evidence>
<evidence type="ECO:0000256" key="3">
    <source>
        <dbReference type="ARBA" id="ARBA00022692"/>
    </source>
</evidence>
<dbReference type="GO" id="GO:0004842">
    <property type="term" value="F:ubiquitin-protein transferase activity"/>
    <property type="evidence" value="ECO:0007669"/>
    <property type="project" value="TreeGrafter"/>
</dbReference>
<evidence type="ECO:0000256" key="6">
    <source>
        <dbReference type="ARBA" id="ARBA00022786"/>
    </source>
</evidence>
<keyword evidence="3 10" id="KW-0812">Transmembrane</keyword>
<evidence type="ECO:0000256" key="8">
    <source>
        <dbReference type="ARBA" id="ARBA00022989"/>
    </source>
</evidence>
<dbReference type="InterPro" id="IPR013083">
    <property type="entry name" value="Znf_RING/FYVE/PHD"/>
</dbReference>
<keyword evidence="4" id="KW-0479">Metal-binding</keyword>
<keyword evidence="7" id="KW-0862">Zinc</keyword>
<organism evidence="12">
    <name type="scientific">Clastoptera arizonana</name>
    <name type="common">Arizona spittle bug</name>
    <dbReference type="NCBI Taxonomy" id="38151"/>
    <lineage>
        <taxon>Eukaryota</taxon>
        <taxon>Metazoa</taxon>
        <taxon>Ecdysozoa</taxon>
        <taxon>Arthropoda</taxon>
        <taxon>Hexapoda</taxon>
        <taxon>Insecta</taxon>
        <taxon>Pterygota</taxon>
        <taxon>Neoptera</taxon>
        <taxon>Paraneoptera</taxon>
        <taxon>Hemiptera</taxon>
        <taxon>Auchenorrhyncha</taxon>
        <taxon>Cercopoidea</taxon>
        <taxon>Clastopteridae</taxon>
        <taxon>Clastoptera</taxon>
    </lineage>
</organism>
<dbReference type="AlphaFoldDB" id="A0A1B6E5V5"/>
<sequence>INLNKIIFRGLFGHIDKILGELELYKTKMATSTSSSINFSEETDLTPNPIIEKVEISKTENIEIKTSVCTEHVEYSDEFEEIDDEVALDMILQSSEDVLVVEKFEDQKMCRICHGSDDVEKYLSPCLCRGSMSTVHKTCLETWLGQSASDYCELCGHKFVTERVMEYGLIMSIINWFISHDTEREVWELTVELLIISIIFFVMFFGTYTGVITVENLEKIKLVVTTMRFPLTPKRVIAIGIAVGTIIMDLTFIAWMVTRLQHHYIQWDGWRRRKCCVHLNIAANQQRLEEMTSS</sequence>
<accession>A0A1B6E5V5</accession>
<dbReference type="InterPro" id="IPR011016">
    <property type="entry name" value="Znf_RING-CH"/>
</dbReference>
<dbReference type="Pfam" id="PF12906">
    <property type="entry name" value="RINGv"/>
    <property type="match status" value="1"/>
</dbReference>
<feature type="domain" description="RING-CH-type" evidence="11">
    <location>
        <begin position="102"/>
        <end position="162"/>
    </location>
</feature>
<protein>
    <recommendedName>
        <fullName evidence="11">RING-CH-type domain-containing protein</fullName>
    </recommendedName>
</protein>
<evidence type="ECO:0000256" key="7">
    <source>
        <dbReference type="ARBA" id="ARBA00022833"/>
    </source>
</evidence>
<keyword evidence="6" id="KW-0833">Ubl conjugation pathway</keyword>
<keyword evidence="8 10" id="KW-1133">Transmembrane helix</keyword>
<name>A0A1B6E5V5_9HEMI</name>
<evidence type="ECO:0000256" key="1">
    <source>
        <dbReference type="ARBA" id="ARBA00004141"/>
    </source>
</evidence>
<dbReference type="Gene3D" id="3.30.40.10">
    <property type="entry name" value="Zinc/RING finger domain, C3HC4 (zinc finger)"/>
    <property type="match status" value="1"/>
</dbReference>
<proteinExistence type="predicted"/>